<dbReference type="InterPro" id="IPR010982">
    <property type="entry name" value="Lambda_DNA-bd_dom_sf"/>
</dbReference>
<dbReference type="AlphaFoldDB" id="A0A347ST51"/>
<gene>
    <name evidence="1" type="ORF">DS832_07565</name>
</gene>
<evidence type="ECO:0000313" key="2">
    <source>
        <dbReference type="Proteomes" id="UP000284822"/>
    </source>
</evidence>
<comment type="caution">
    <text evidence="1">The sequence shown here is derived from an EMBL/GenBank/DDBJ whole genome shotgun (WGS) entry which is preliminary data.</text>
</comment>
<reference evidence="1 2" key="1">
    <citation type="submission" date="2018-07" db="EMBL/GenBank/DDBJ databases">
        <title>Genome sequences of six Lactobacillus spp. isolated from bumble bee guts.</title>
        <authorList>
            <person name="Motta E.V.S."/>
            <person name="Moran N.A."/>
        </authorList>
    </citation>
    <scope>NUCLEOTIDE SEQUENCE [LARGE SCALE GENOMIC DNA]</scope>
    <source>
        <strain evidence="1 2">LV-8.1</strain>
    </source>
</reference>
<dbReference type="KEGG" id="lbm:DS830_06855"/>
<protein>
    <submittedName>
        <fullName evidence="1">Uncharacterized protein</fullName>
    </submittedName>
</protein>
<dbReference type="GO" id="GO:0003677">
    <property type="term" value="F:DNA binding"/>
    <property type="evidence" value="ECO:0007669"/>
    <property type="project" value="InterPro"/>
</dbReference>
<dbReference type="RefSeq" id="WP_118908755.1">
    <property type="nucleotide sequence ID" value="NZ_CP031513.1"/>
</dbReference>
<sequence length="83" mass="9816">MTVNQLLCKERKKQHLSVRKLAEIIQIKYDYFVSKSTLNYIEQPGKGIDAKLLFILIDYYQLDIVKIQNIFLAEKNKKSSHKE</sequence>
<name>A0A347ST51_9LACO</name>
<dbReference type="EMBL" id="QOCS01000019">
    <property type="protein sequence ID" value="RHW45428.1"/>
    <property type="molecule type" value="Genomic_DNA"/>
</dbReference>
<evidence type="ECO:0000313" key="1">
    <source>
        <dbReference type="EMBL" id="RHW45428.1"/>
    </source>
</evidence>
<organism evidence="1 2">
    <name type="scientific">Bombilactobacillus bombi</name>
    <dbReference type="NCBI Taxonomy" id="1303590"/>
    <lineage>
        <taxon>Bacteria</taxon>
        <taxon>Bacillati</taxon>
        <taxon>Bacillota</taxon>
        <taxon>Bacilli</taxon>
        <taxon>Lactobacillales</taxon>
        <taxon>Lactobacillaceae</taxon>
        <taxon>Bombilactobacillus</taxon>
    </lineage>
</organism>
<accession>A0A347ST51</accession>
<proteinExistence type="predicted"/>
<dbReference type="SUPFAM" id="SSF47413">
    <property type="entry name" value="lambda repressor-like DNA-binding domains"/>
    <property type="match status" value="1"/>
</dbReference>
<dbReference type="Proteomes" id="UP000284822">
    <property type="component" value="Unassembled WGS sequence"/>
</dbReference>